<dbReference type="STRING" id="1129793.GPLA_1996"/>
<proteinExistence type="predicted"/>
<evidence type="ECO:0000313" key="1">
    <source>
        <dbReference type="EMBL" id="GAC32903.1"/>
    </source>
</evidence>
<sequence length="38" mass="4391">MKSGFKIMTQQVNADKKQISLKKRGFINLASQKKTEKH</sequence>
<keyword evidence="2" id="KW-1185">Reference proteome</keyword>
<protein>
    <submittedName>
        <fullName evidence="1">Uncharacterized protein</fullName>
    </submittedName>
</protein>
<evidence type="ECO:0000313" key="2">
    <source>
        <dbReference type="Proteomes" id="UP000006322"/>
    </source>
</evidence>
<dbReference type="EMBL" id="BAER01000045">
    <property type="protein sequence ID" value="GAC32903.1"/>
    <property type="molecule type" value="Genomic_DNA"/>
</dbReference>
<dbReference type="Proteomes" id="UP000006322">
    <property type="component" value="Unassembled WGS sequence"/>
</dbReference>
<accession>K6ZVT7</accession>
<comment type="caution">
    <text evidence="1">The sequence shown here is derived from an EMBL/GenBank/DDBJ whole genome shotgun (WGS) entry which is preliminary data.</text>
</comment>
<reference evidence="2" key="1">
    <citation type="journal article" date="2014" name="Environ. Microbiol.">
        <title>Comparative genomics of the marine bacterial genus Glaciecola reveals the high degree of genomic diversity and genomic characteristic for cold adaptation.</title>
        <authorList>
            <person name="Qin Q.L."/>
            <person name="Xie B.B."/>
            <person name="Yu Y."/>
            <person name="Shu Y.L."/>
            <person name="Rong J.C."/>
            <person name="Zhang Y.J."/>
            <person name="Zhao D.L."/>
            <person name="Chen X.L."/>
            <person name="Zhang X.Y."/>
            <person name="Chen B."/>
            <person name="Zhou B.C."/>
            <person name="Zhang Y.Z."/>
        </authorList>
    </citation>
    <scope>NUCLEOTIDE SEQUENCE [LARGE SCALE GENOMIC DNA]</scope>
    <source>
        <strain evidence="2">LMG 21857</strain>
    </source>
</reference>
<organism evidence="1 2">
    <name type="scientific">Paraglaciecola polaris LMG 21857</name>
    <dbReference type="NCBI Taxonomy" id="1129793"/>
    <lineage>
        <taxon>Bacteria</taxon>
        <taxon>Pseudomonadati</taxon>
        <taxon>Pseudomonadota</taxon>
        <taxon>Gammaproteobacteria</taxon>
        <taxon>Alteromonadales</taxon>
        <taxon>Alteromonadaceae</taxon>
        <taxon>Paraglaciecola</taxon>
    </lineage>
</organism>
<name>K6ZVT7_9ALTE</name>
<gene>
    <name evidence="1" type="ORF">GPLA_1996</name>
</gene>
<dbReference type="AlphaFoldDB" id="K6ZVT7"/>